<dbReference type="InterPro" id="IPR036291">
    <property type="entry name" value="NAD(P)-bd_dom_sf"/>
</dbReference>
<proteinExistence type="inferred from homology"/>
<evidence type="ECO:0000256" key="17">
    <source>
        <dbReference type="SAM" id="Phobius"/>
    </source>
</evidence>
<name>A0A4P9ZCZ9_9ASCO</name>
<dbReference type="GO" id="GO:0047560">
    <property type="term" value="F:3-dehydrosphinganine reductase activity"/>
    <property type="evidence" value="ECO:0007669"/>
    <property type="project" value="UniProtKB-EC"/>
</dbReference>
<dbReference type="Pfam" id="PF00106">
    <property type="entry name" value="adh_short"/>
    <property type="match status" value="1"/>
</dbReference>
<evidence type="ECO:0000313" key="18">
    <source>
        <dbReference type="EMBL" id="RKP30794.1"/>
    </source>
</evidence>
<dbReference type="AlphaFoldDB" id="A0A4P9ZCZ9"/>
<evidence type="ECO:0000256" key="1">
    <source>
        <dbReference type="ARBA" id="ARBA00004240"/>
    </source>
</evidence>
<keyword evidence="17" id="KW-0472">Membrane</keyword>
<keyword evidence="19" id="KW-1185">Reference proteome</keyword>
<keyword evidence="5" id="KW-0256">Endoplasmic reticulum</keyword>
<dbReference type="CDD" id="cd08939">
    <property type="entry name" value="KDSR-like_SDR_c"/>
    <property type="match status" value="1"/>
</dbReference>
<comment type="function">
    <text evidence="14">Catalyzes the reduction of 3'-oxosphinganine (3-ketodihydrosphingosine/KDS) to sphinganine (dihydrosphingosine/DHS), the second step of de novo sphingolipid biosynthesis.</text>
</comment>
<reference evidence="19" key="1">
    <citation type="journal article" date="2018" name="Nat. Microbiol.">
        <title>Leveraging single-cell genomics to expand the fungal tree of life.</title>
        <authorList>
            <person name="Ahrendt S.R."/>
            <person name="Quandt C.A."/>
            <person name="Ciobanu D."/>
            <person name="Clum A."/>
            <person name="Salamov A."/>
            <person name="Andreopoulos B."/>
            <person name="Cheng J.F."/>
            <person name="Woyke T."/>
            <person name="Pelin A."/>
            <person name="Henrissat B."/>
            <person name="Reynolds N.K."/>
            <person name="Benny G.L."/>
            <person name="Smith M.E."/>
            <person name="James T.Y."/>
            <person name="Grigoriev I.V."/>
        </authorList>
    </citation>
    <scope>NUCLEOTIDE SEQUENCE [LARGE SCALE GENOMIC DNA]</scope>
    <source>
        <strain evidence="19">Baker2002</strain>
    </source>
</reference>
<evidence type="ECO:0000256" key="7">
    <source>
        <dbReference type="ARBA" id="ARBA00022919"/>
    </source>
</evidence>
<comment type="catalytic activity">
    <reaction evidence="15">
        <text>sphinganine + NADP(+) = 3-oxosphinganine + NADPH + H(+)</text>
        <dbReference type="Rhea" id="RHEA:22640"/>
        <dbReference type="ChEBI" id="CHEBI:15378"/>
        <dbReference type="ChEBI" id="CHEBI:57783"/>
        <dbReference type="ChEBI" id="CHEBI:57817"/>
        <dbReference type="ChEBI" id="CHEBI:58299"/>
        <dbReference type="ChEBI" id="CHEBI:58349"/>
        <dbReference type="EC" id="1.1.1.102"/>
    </reaction>
    <physiologicalReaction direction="right-to-left" evidence="15">
        <dbReference type="Rhea" id="RHEA:22642"/>
    </physiologicalReaction>
</comment>
<dbReference type="Gene3D" id="3.40.50.720">
    <property type="entry name" value="NAD(P)-binding Rossmann-like Domain"/>
    <property type="match status" value="1"/>
</dbReference>
<dbReference type="GO" id="GO:0005789">
    <property type="term" value="C:endoplasmic reticulum membrane"/>
    <property type="evidence" value="ECO:0007669"/>
    <property type="project" value="TreeGrafter"/>
</dbReference>
<evidence type="ECO:0000256" key="14">
    <source>
        <dbReference type="ARBA" id="ARBA00044737"/>
    </source>
</evidence>
<dbReference type="InterPro" id="IPR045022">
    <property type="entry name" value="KDSR-like"/>
</dbReference>
<dbReference type="EMBL" id="ML004452">
    <property type="protein sequence ID" value="RKP30794.1"/>
    <property type="molecule type" value="Genomic_DNA"/>
</dbReference>
<evidence type="ECO:0000256" key="5">
    <source>
        <dbReference type="ARBA" id="ARBA00022824"/>
    </source>
</evidence>
<sequence length="340" mass="38287">MWFSKNHFNPENKCAVVIGASQGLGTDIALRLYQRNCSVVLVARTESRLQQQVERIRNESDSDQSDSDKADSDKAATLNPLLEYYVCDVTDYNSCVAMWTHLMDTLHIDPDYIFCCAGGAVPKLFGHLSGTELAAGMNLNYLTAANVCHSGFKAVVQRTQSATFKPRHIVLFSSVVGLFPFIGYGQYGPGKAALSALSLILRQELMCYNYRVSCVHAGNFASEGYAEENKTKPEITLLIEGCSEAISTMECCDLVFDRLAKGYDTIYTDFIGWVLGLSVLGIHPRYWGFFQMLMSLVFLLVEPIAYYFAIKRPIRQHHGERLKHEQEVWRQGQEIDRKSR</sequence>
<dbReference type="OrthoDB" id="10267115at2759"/>
<evidence type="ECO:0000256" key="11">
    <source>
        <dbReference type="ARBA" id="ARBA00026241"/>
    </source>
</evidence>
<dbReference type="InterPro" id="IPR002347">
    <property type="entry name" value="SDR_fam"/>
</dbReference>
<evidence type="ECO:0000256" key="10">
    <source>
        <dbReference type="ARBA" id="ARBA00026112"/>
    </source>
</evidence>
<organism evidence="18 19">
    <name type="scientific">Metschnikowia bicuspidata</name>
    <dbReference type="NCBI Taxonomy" id="27322"/>
    <lineage>
        <taxon>Eukaryota</taxon>
        <taxon>Fungi</taxon>
        <taxon>Dikarya</taxon>
        <taxon>Ascomycota</taxon>
        <taxon>Saccharomycotina</taxon>
        <taxon>Pichiomycetes</taxon>
        <taxon>Metschnikowiaceae</taxon>
        <taxon>Metschnikowia</taxon>
    </lineage>
</organism>
<evidence type="ECO:0000256" key="16">
    <source>
        <dbReference type="SAM" id="MobiDB-lite"/>
    </source>
</evidence>
<feature type="region of interest" description="Disordered" evidence="16">
    <location>
        <begin position="53"/>
        <end position="72"/>
    </location>
</feature>
<evidence type="ECO:0000256" key="8">
    <source>
        <dbReference type="ARBA" id="ARBA00023002"/>
    </source>
</evidence>
<evidence type="ECO:0000256" key="6">
    <source>
        <dbReference type="ARBA" id="ARBA00022857"/>
    </source>
</evidence>
<dbReference type="PANTHER" id="PTHR43550:SF3">
    <property type="entry name" value="3-KETODIHYDROSPHINGOSINE REDUCTASE"/>
    <property type="match status" value="1"/>
</dbReference>
<keyword evidence="8" id="KW-0560">Oxidoreductase</keyword>
<dbReference type="Proteomes" id="UP000268321">
    <property type="component" value="Unassembled WGS sequence"/>
</dbReference>
<evidence type="ECO:0000256" key="15">
    <source>
        <dbReference type="ARBA" id="ARBA00048930"/>
    </source>
</evidence>
<gene>
    <name evidence="18" type="ORF">METBISCDRAFT_15517</name>
</gene>
<feature type="transmembrane region" description="Helical" evidence="17">
    <location>
        <begin position="289"/>
        <end position="309"/>
    </location>
</feature>
<keyword evidence="9" id="KW-0443">Lipid metabolism</keyword>
<evidence type="ECO:0000256" key="12">
    <source>
        <dbReference type="ARBA" id="ARBA00029797"/>
    </source>
</evidence>
<evidence type="ECO:0000256" key="4">
    <source>
        <dbReference type="ARBA" id="ARBA00006484"/>
    </source>
</evidence>
<comment type="subcellular location">
    <subcellularLocation>
        <location evidence="1">Endoplasmic reticulum</location>
    </subcellularLocation>
</comment>
<evidence type="ECO:0000256" key="13">
    <source>
        <dbReference type="ARBA" id="ARBA00032891"/>
    </source>
</evidence>
<comment type="similarity">
    <text evidence="4">Belongs to the short-chain dehydrogenases/reductases (SDR) family.</text>
</comment>
<dbReference type="PANTHER" id="PTHR43550">
    <property type="entry name" value="3-KETODIHYDROSPHINGOSINE REDUCTASE"/>
    <property type="match status" value="1"/>
</dbReference>
<evidence type="ECO:0000256" key="2">
    <source>
        <dbReference type="ARBA" id="ARBA00004760"/>
    </source>
</evidence>
<accession>A0A4P9ZCZ9</accession>
<keyword evidence="17" id="KW-1133">Transmembrane helix</keyword>
<evidence type="ECO:0000256" key="9">
    <source>
        <dbReference type="ARBA" id="ARBA00023098"/>
    </source>
</evidence>
<dbReference type="GO" id="GO:0030148">
    <property type="term" value="P:sphingolipid biosynthetic process"/>
    <property type="evidence" value="ECO:0007669"/>
    <property type="project" value="InterPro"/>
</dbReference>
<dbReference type="SUPFAM" id="SSF51735">
    <property type="entry name" value="NAD(P)-binding Rossmann-fold domains"/>
    <property type="match status" value="1"/>
</dbReference>
<comment type="pathway">
    <text evidence="3">Sphingolipid metabolism.</text>
</comment>
<protein>
    <recommendedName>
        <fullName evidence="11">3-ketodihydrosphingosine reductase TSC10</fullName>
        <ecNumber evidence="10">1.1.1.102</ecNumber>
    </recommendedName>
    <alternativeName>
        <fullName evidence="13">3-dehydrosphinganine reductase</fullName>
    </alternativeName>
    <alternativeName>
        <fullName evidence="12">KDS reductase</fullName>
    </alternativeName>
</protein>
<evidence type="ECO:0000313" key="19">
    <source>
        <dbReference type="Proteomes" id="UP000268321"/>
    </source>
</evidence>
<feature type="compositionally biased region" description="Basic and acidic residues" evidence="16">
    <location>
        <begin position="54"/>
        <end position="72"/>
    </location>
</feature>
<keyword evidence="17" id="KW-0812">Transmembrane</keyword>
<keyword evidence="7" id="KW-0746">Sphingolipid metabolism</keyword>
<keyword evidence="6" id="KW-0521">NADP</keyword>
<dbReference type="GO" id="GO:0006666">
    <property type="term" value="P:3-keto-sphinganine metabolic process"/>
    <property type="evidence" value="ECO:0007669"/>
    <property type="project" value="InterPro"/>
</dbReference>
<dbReference type="UniPathway" id="UPA00222"/>
<comment type="pathway">
    <text evidence="2">Lipid metabolism; sphingolipid metabolism.</text>
</comment>
<dbReference type="EC" id="1.1.1.102" evidence="10"/>
<evidence type="ECO:0000256" key="3">
    <source>
        <dbReference type="ARBA" id="ARBA00004991"/>
    </source>
</evidence>